<sequence length="60" mass="6710">APPSNTRTRIISLRSLSAYFSLRITLSVEVKWNLLNFNCTQHAAGESNNTISGQISFNLR</sequence>
<gene>
    <name evidence="1" type="ORF">M5D96_013728</name>
</gene>
<keyword evidence="2" id="KW-1185">Reference proteome</keyword>
<accession>A0A9P9YAR1</accession>
<dbReference type="Proteomes" id="UP001059596">
    <property type="component" value="Unassembled WGS sequence"/>
</dbReference>
<feature type="non-terminal residue" evidence="1">
    <location>
        <position position="60"/>
    </location>
</feature>
<reference evidence="1" key="1">
    <citation type="journal article" date="2023" name="Genome Biol. Evol.">
        <title>Long-read-based Genome Assembly of Drosophila gunungcola Reveals Fewer Chemosensory Genes in Flower-breeding Species.</title>
        <authorList>
            <person name="Negi A."/>
            <person name="Liao B.Y."/>
            <person name="Yeh S.D."/>
        </authorList>
    </citation>
    <scope>NUCLEOTIDE SEQUENCE</scope>
    <source>
        <strain evidence="1">Sukarami</strain>
    </source>
</reference>
<dbReference type="AlphaFoldDB" id="A0A9P9YAR1"/>
<organism evidence="1 2">
    <name type="scientific">Drosophila gunungcola</name>
    <name type="common">fruit fly</name>
    <dbReference type="NCBI Taxonomy" id="103775"/>
    <lineage>
        <taxon>Eukaryota</taxon>
        <taxon>Metazoa</taxon>
        <taxon>Ecdysozoa</taxon>
        <taxon>Arthropoda</taxon>
        <taxon>Hexapoda</taxon>
        <taxon>Insecta</taxon>
        <taxon>Pterygota</taxon>
        <taxon>Neoptera</taxon>
        <taxon>Endopterygota</taxon>
        <taxon>Diptera</taxon>
        <taxon>Brachycera</taxon>
        <taxon>Muscomorpha</taxon>
        <taxon>Ephydroidea</taxon>
        <taxon>Drosophilidae</taxon>
        <taxon>Drosophila</taxon>
        <taxon>Sophophora</taxon>
    </lineage>
</organism>
<evidence type="ECO:0000313" key="1">
    <source>
        <dbReference type="EMBL" id="KAI8033496.1"/>
    </source>
</evidence>
<proteinExistence type="predicted"/>
<dbReference type="EMBL" id="JAMKOV010000128">
    <property type="protein sequence ID" value="KAI8033496.1"/>
    <property type="molecule type" value="Genomic_DNA"/>
</dbReference>
<comment type="caution">
    <text evidence="1">The sequence shown here is derived from an EMBL/GenBank/DDBJ whole genome shotgun (WGS) entry which is preliminary data.</text>
</comment>
<protein>
    <submittedName>
        <fullName evidence="1">Uncharacterized protein</fullName>
    </submittedName>
</protein>
<name>A0A9P9YAR1_9MUSC</name>
<evidence type="ECO:0000313" key="2">
    <source>
        <dbReference type="Proteomes" id="UP001059596"/>
    </source>
</evidence>